<name>A0ABD6RT44_BACTU</name>
<dbReference type="Proteomes" id="UP000219897">
    <property type="component" value="Unassembled WGS sequence"/>
</dbReference>
<accession>A0ABD6RT44</accession>
<dbReference type="RefSeq" id="WP_098223907.1">
    <property type="nucleotide sequence ID" value="NZ_NTVJ01000270.1"/>
</dbReference>
<gene>
    <name evidence="1" type="ORF">CN495_36185</name>
</gene>
<protein>
    <submittedName>
        <fullName evidence="1">Uncharacterized protein</fullName>
    </submittedName>
</protein>
<organism evidence="1 2">
    <name type="scientific">Bacillus thuringiensis</name>
    <dbReference type="NCBI Taxonomy" id="1428"/>
    <lineage>
        <taxon>Bacteria</taxon>
        <taxon>Bacillati</taxon>
        <taxon>Bacillota</taxon>
        <taxon>Bacilli</taxon>
        <taxon>Bacillales</taxon>
        <taxon>Bacillaceae</taxon>
        <taxon>Bacillus</taxon>
        <taxon>Bacillus cereus group</taxon>
    </lineage>
</organism>
<evidence type="ECO:0000313" key="2">
    <source>
        <dbReference type="Proteomes" id="UP000219897"/>
    </source>
</evidence>
<dbReference type="AlphaFoldDB" id="A0ABD6RT44"/>
<proteinExistence type="predicted"/>
<dbReference type="EMBL" id="NTYF01000324">
    <property type="protein sequence ID" value="PER34021.1"/>
    <property type="molecule type" value="Genomic_DNA"/>
</dbReference>
<evidence type="ECO:0000313" key="1">
    <source>
        <dbReference type="EMBL" id="PER34021.1"/>
    </source>
</evidence>
<reference evidence="1 2" key="1">
    <citation type="submission" date="2017-09" db="EMBL/GenBank/DDBJ databases">
        <title>Large-scale bioinformatics analysis of Bacillus genomes uncovers conserved roles of natural products in bacterial physiology.</title>
        <authorList>
            <consortium name="Agbiome Team Llc"/>
            <person name="Bleich R.M."/>
            <person name="Kirk G.J."/>
            <person name="Santa Maria K.C."/>
            <person name="Allen S.E."/>
            <person name="Farag S."/>
            <person name="Shank E.A."/>
            <person name="Bowers A."/>
        </authorList>
    </citation>
    <scope>NUCLEOTIDE SEQUENCE [LARGE SCALE GENOMIC DNA]</scope>
    <source>
        <strain evidence="1 2">AFS005140</strain>
    </source>
</reference>
<sequence length="141" mass="15949">MYNKIVEYDRKKFFENASECKLIKEVDSTKVDLFDYNLLIDGKIYSPCGGSPKEGILAVKEIQLNSDPESDVRCDDGLECPYCGDVNYDGHELREDEGVTDCGRCGSDIKYVRNVVINTLGECEEVIYHTAPVKLREPIKL</sequence>
<comment type="caution">
    <text evidence="1">The sequence shown here is derived from an EMBL/GenBank/DDBJ whole genome shotgun (WGS) entry which is preliminary data.</text>
</comment>